<dbReference type="AlphaFoldDB" id="A0A6A6DG06"/>
<dbReference type="Proteomes" id="UP000800200">
    <property type="component" value="Unassembled WGS sequence"/>
</dbReference>
<evidence type="ECO:0000313" key="2">
    <source>
        <dbReference type="EMBL" id="KAF2178434.1"/>
    </source>
</evidence>
<organism evidence="2 3">
    <name type="scientific">Zopfia rhizophila CBS 207.26</name>
    <dbReference type="NCBI Taxonomy" id="1314779"/>
    <lineage>
        <taxon>Eukaryota</taxon>
        <taxon>Fungi</taxon>
        <taxon>Dikarya</taxon>
        <taxon>Ascomycota</taxon>
        <taxon>Pezizomycotina</taxon>
        <taxon>Dothideomycetes</taxon>
        <taxon>Dothideomycetes incertae sedis</taxon>
        <taxon>Zopfiaceae</taxon>
        <taxon>Zopfia</taxon>
    </lineage>
</organism>
<dbReference type="Pfam" id="PF06985">
    <property type="entry name" value="HET"/>
    <property type="match status" value="1"/>
</dbReference>
<dbReference type="InterPro" id="IPR010730">
    <property type="entry name" value="HET"/>
</dbReference>
<proteinExistence type="predicted"/>
<name>A0A6A6DG06_9PEZI</name>
<dbReference type="EMBL" id="ML994675">
    <property type="protein sequence ID" value="KAF2178434.1"/>
    <property type="molecule type" value="Genomic_DNA"/>
</dbReference>
<feature type="domain" description="Heterokaryon incompatibility" evidence="1">
    <location>
        <begin position="3"/>
        <end position="113"/>
    </location>
</feature>
<dbReference type="PANTHER" id="PTHR33112:SF10">
    <property type="entry name" value="TOL"/>
    <property type="match status" value="1"/>
</dbReference>
<reference evidence="2" key="1">
    <citation type="journal article" date="2020" name="Stud. Mycol.">
        <title>101 Dothideomycetes genomes: a test case for predicting lifestyles and emergence of pathogens.</title>
        <authorList>
            <person name="Haridas S."/>
            <person name="Albert R."/>
            <person name="Binder M."/>
            <person name="Bloem J."/>
            <person name="Labutti K."/>
            <person name="Salamov A."/>
            <person name="Andreopoulos B."/>
            <person name="Baker S."/>
            <person name="Barry K."/>
            <person name="Bills G."/>
            <person name="Bluhm B."/>
            <person name="Cannon C."/>
            <person name="Castanera R."/>
            <person name="Culley D."/>
            <person name="Daum C."/>
            <person name="Ezra D."/>
            <person name="Gonzalez J."/>
            <person name="Henrissat B."/>
            <person name="Kuo A."/>
            <person name="Liang C."/>
            <person name="Lipzen A."/>
            <person name="Lutzoni F."/>
            <person name="Magnuson J."/>
            <person name="Mondo S."/>
            <person name="Nolan M."/>
            <person name="Ohm R."/>
            <person name="Pangilinan J."/>
            <person name="Park H.-J."/>
            <person name="Ramirez L."/>
            <person name="Alfaro M."/>
            <person name="Sun H."/>
            <person name="Tritt A."/>
            <person name="Yoshinaga Y."/>
            <person name="Zwiers L.-H."/>
            <person name="Turgeon B."/>
            <person name="Goodwin S."/>
            <person name="Spatafora J."/>
            <person name="Crous P."/>
            <person name="Grigoriev I."/>
        </authorList>
    </citation>
    <scope>NUCLEOTIDE SEQUENCE</scope>
    <source>
        <strain evidence="2">CBS 207.26</strain>
    </source>
</reference>
<protein>
    <submittedName>
        <fullName evidence="2">HET-domain-containing protein</fullName>
    </submittedName>
</protein>
<accession>A0A6A6DG06</accession>
<gene>
    <name evidence="2" type="ORF">K469DRAFT_803198</name>
</gene>
<evidence type="ECO:0000313" key="3">
    <source>
        <dbReference type="Proteomes" id="UP000800200"/>
    </source>
</evidence>
<keyword evidence="3" id="KW-1185">Reference proteome</keyword>
<dbReference type="OrthoDB" id="4161196at2759"/>
<sequence length="370" mass="43106">MEYVALSHCWGKHPPTEDSPQFCTTDDNIQLRLKGFSFSKLPKTFQEAVRVTRELDIQYLWIDSLCIIQWNQEDWEHEAKLMEGVFASAYCTIAATSADDSEAGFLQRNVSNECVLVQDASGRRSFRKTYFMLDPNFPDRLLKSGEQRTMEFIHFLFENYSERDLTKETDRCVAISGLEASIARARGCRSRYGIFREYLHRNLLWQRPDGKKTQRIGYEPGSVPSWSWMAYGGGIQFMDILFGDVDWNNELRFNKKPKMEGRHALVTDIGAFRNCSLEQRDTSYAILDLDSNKAERGWIQYDIETSEDLHAERCVVVGRKYHWVERGLSNTKYYILVVRPTSVDAEYRRVGVGWIQSDYVVRERLNVRVV</sequence>
<evidence type="ECO:0000259" key="1">
    <source>
        <dbReference type="Pfam" id="PF06985"/>
    </source>
</evidence>
<dbReference type="PANTHER" id="PTHR33112">
    <property type="entry name" value="DOMAIN PROTEIN, PUTATIVE-RELATED"/>
    <property type="match status" value="1"/>
</dbReference>